<dbReference type="Proteomes" id="UP000002221">
    <property type="component" value="Chromosome"/>
</dbReference>
<name>D0MJ05_RHOM4</name>
<dbReference type="STRING" id="518766.Rmar_1576"/>
<evidence type="ECO:0000256" key="2">
    <source>
        <dbReference type="HAMAP-Rule" id="MF_01940"/>
    </source>
</evidence>
<dbReference type="GO" id="GO:0016874">
    <property type="term" value="F:ligase activity"/>
    <property type="evidence" value="ECO:0007669"/>
    <property type="project" value="UniProtKB-KW"/>
</dbReference>
<reference evidence="4 5" key="1">
    <citation type="journal article" date="2009" name="Stand. Genomic Sci.">
        <title>Complete genome sequence of Rhodothermus marinus type strain (R-10).</title>
        <authorList>
            <person name="Nolan M."/>
            <person name="Tindall B.J."/>
            <person name="Pomrenke H."/>
            <person name="Lapidus A."/>
            <person name="Copeland A."/>
            <person name="Glavina Del Rio T."/>
            <person name="Lucas S."/>
            <person name="Chen F."/>
            <person name="Tice H."/>
            <person name="Cheng J.F."/>
            <person name="Saunders E."/>
            <person name="Han C."/>
            <person name="Bruce D."/>
            <person name="Goodwin L."/>
            <person name="Chain P."/>
            <person name="Pitluck S."/>
            <person name="Ovchinikova G."/>
            <person name="Pati A."/>
            <person name="Ivanova N."/>
            <person name="Mavromatis K."/>
            <person name="Chen A."/>
            <person name="Palaniappan K."/>
            <person name="Land M."/>
            <person name="Hauser L."/>
            <person name="Chang Y.J."/>
            <person name="Jeffries C.D."/>
            <person name="Brettin T."/>
            <person name="Goker M."/>
            <person name="Bristow J."/>
            <person name="Eisen J.A."/>
            <person name="Markowitz V."/>
            <person name="Hugenholtz P."/>
            <person name="Kyrpides N.C."/>
            <person name="Klenk H.P."/>
            <person name="Detter J.C."/>
        </authorList>
    </citation>
    <scope>NUCLEOTIDE SEQUENCE [LARGE SCALE GENOMIC DNA]</scope>
    <source>
        <strain evidence="5">ATCC 43812 / DSM 4252 / R-10</strain>
    </source>
</reference>
<gene>
    <name evidence="4" type="ordered locus">Rmar_1576</name>
</gene>
<proteinExistence type="inferred from homology"/>
<dbReference type="AlphaFoldDB" id="D0MJ05"/>
<evidence type="ECO:0000313" key="5">
    <source>
        <dbReference type="Proteomes" id="UP000002221"/>
    </source>
</evidence>
<accession>D0MJ05</accession>
<evidence type="ECO:0000313" key="4">
    <source>
        <dbReference type="EMBL" id="ACY48463.1"/>
    </source>
</evidence>
<feature type="active site" description="Proton donor" evidence="2">
    <location>
        <position position="37"/>
    </location>
</feature>
<dbReference type="InterPro" id="IPR009097">
    <property type="entry name" value="Cyclic_Pdiesterase"/>
</dbReference>
<dbReference type="EMBL" id="CP001807">
    <property type="protein sequence ID" value="ACY48463.1"/>
    <property type="molecule type" value="Genomic_DNA"/>
</dbReference>
<evidence type="ECO:0000259" key="3">
    <source>
        <dbReference type="Pfam" id="PF02834"/>
    </source>
</evidence>
<dbReference type="Pfam" id="PF02834">
    <property type="entry name" value="LigT_PEase"/>
    <property type="match status" value="2"/>
</dbReference>
<comment type="similarity">
    <text evidence="2">Belongs to the 2H phosphoesterase superfamily. ThpR family.</text>
</comment>
<feature type="short sequence motif" description="HXTX 2" evidence="2">
    <location>
        <begin position="121"/>
        <end position="124"/>
    </location>
</feature>
<dbReference type="InterPro" id="IPR004175">
    <property type="entry name" value="RNA_CPDase"/>
</dbReference>
<dbReference type="PANTHER" id="PTHR35561:SF1">
    <property type="entry name" value="RNA 2',3'-CYCLIC PHOSPHODIESTERASE"/>
    <property type="match status" value="1"/>
</dbReference>
<evidence type="ECO:0000256" key="1">
    <source>
        <dbReference type="ARBA" id="ARBA00022801"/>
    </source>
</evidence>
<dbReference type="Gene3D" id="3.90.1140.10">
    <property type="entry name" value="Cyclic phosphodiesterase"/>
    <property type="match status" value="1"/>
</dbReference>
<dbReference type="HOGENOM" id="CLU_081251_0_1_10"/>
<dbReference type="GO" id="GO:0004113">
    <property type="term" value="F:2',3'-cyclic-nucleotide 3'-phosphodiesterase activity"/>
    <property type="evidence" value="ECO:0007669"/>
    <property type="project" value="InterPro"/>
</dbReference>
<sequence>MLRLFVALDLPEDHRRRLYALRDPSWKARWATPDQFHLTLRFLGPVEEDLLPELTRTLAEIEAPAFELAPRGLMVLPSLTRPRVLAAAVDPVPELHALQAEIERRVVDLGFTPEDRPFRPHITLARLKQVPTAAVRSFLQRHRDFALTPFPVRAFHLYESHLHPDGARYEILHRFPLQP</sequence>
<feature type="domain" description="Phosphoesterase HXTX" evidence="3">
    <location>
        <begin position="93"/>
        <end position="169"/>
    </location>
</feature>
<feature type="short sequence motif" description="HXTX 1" evidence="2">
    <location>
        <begin position="37"/>
        <end position="40"/>
    </location>
</feature>
<dbReference type="GO" id="GO:0008664">
    <property type="term" value="F:RNA 2',3'-cyclic 3'-phosphodiesterase activity"/>
    <property type="evidence" value="ECO:0007669"/>
    <property type="project" value="UniProtKB-EC"/>
</dbReference>
<dbReference type="KEGG" id="rmr:Rmar_1576"/>
<dbReference type="SUPFAM" id="SSF55144">
    <property type="entry name" value="LigT-like"/>
    <property type="match status" value="1"/>
</dbReference>
<dbReference type="PANTHER" id="PTHR35561">
    <property type="entry name" value="RNA 2',3'-CYCLIC PHOSPHODIESTERASE"/>
    <property type="match status" value="1"/>
</dbReference>
<keyword evidence="4" id="KW-0436">Ligase</keyword>
<organism evidence="4 5">
    <name type="scientific">Rhodothermus marinus (strain ATCC 43812 / DSM 4252 / R-10)</name>
    <name type="common">Rhodothermus obamensis</name>
    <dbReference type="NCBI Taxonomy" id="518766"/>
    <lineage>
        <taxon>Bacteria</taxon>
        <taxon>Pseudomonadati</taxon>
        <taxon>Rhodothermota</taxon>
        <taxon>Rhodothermia</taxon>
        <taxon>Rhodothermales</taxon>
        <taxon>Rhodothermaceae</taxon>
        <taxon>Rhodothermus</taxon>
    </lineage>
</organism>
<protein>
    <recommendedName>
        <fullName evidence="2">RNA 2',3'-cyclic phosphodiesterase</fullName>
        <shortName evidence="2">RNA 2',3'-CPDase</shortName>
        <ecNumber evidence="2">3.1.4.58</ecNumber>
    </recommendedName>
</protein>
<keyword evidence="5" id="KW-1185">Reference proteome</keyword>
<dbReference type="NCBIfam" id="TIGR02258">
    <property type="entry name" value="2_5_ligase"/>
    <property type="match status" value="1"/>
</dbReference>
<dbReference type="HAMAP" id="MF_01940">
    <property type="entry name" value="RNA_CPDase"/>
    <property type="match status" value="1"/>
</dbReference>
<dbReference type="eggNOG" id="COG1514">
    <property type="taxonomic scope" value="Bacteria"/>
</dbReference>
<dbReference type="InterPro" id="IPR014051">
    <property type="entry name" value="Phosphoesterase_HXTX"/>
</dbReference>
<dbReference type="EC" id="3.1.4.58" evidence="2"/>
<comment type="catalytic activity">
    <reaction evidence="2">
        <text>a 3'-end 2',3'-cyclophospho-ribonucleotide-RNA + H2O = a 3'-end 2'-phospho-ribonucleotide-RNA + H(+)</text>
        <dbReference type="Rhea" id="RHEA:11828"/>
        <dbReference type="Rhea" id="RHEA-COMP:10464"/>
        <dbReference type="Rhea" id="RHEA-COMP:17353"/>
        <dbReference type="ChEBI" id="CHEBI:15377"/>
        <dbReference type="ChEBI" id="CHEBI:15378"/>
        <dbReference type="ChEBI" id="CHEBI:83064"/>
        <dbReference type="ChEBI" id="CHEBI:173113"/>
        <dbReference type="EC" id="3.1.4.58"/>
    </reaction>
</comment>
<feature type="active site" description="Proton acceptor" evidence="2">
    <location>
        <position position="121"/>
    </location>
</feature>
<feature type="domain" description="Phosphoesterase HXTX" evidence="3">
    <location>
        <begin position="9"/>
        <end position="85"/>
    </location>
</feature>
<dbReference type="RefSeq" id="WP_012844074.1">
    <property type="nucleotide sequence ID" value="NC_013501.1"/>
</dbReference>
<comment type="function">
    <text evidence="2">Hydrolyzes RNA 2',3'-cyclic phosphodiester to an RNA 2'-phosphomonoester.</text>
</comment>
<keyword evidence="1 2" id="KW-0378">Hydrolase</keyword>